<feature type="coiled-coil region" evidence="7">
    <location>
        <begin position="908"/>
        <end position="935"/>
    </location>
</feature>
<dbReference type="HOGENOM" id="CLU_251099_0_0_0"/>
<evidence type="ECO:0000256" key="6">
    <source>
        <dbReference type="PROSITE-ProRule" id="PRU00339"/>
    </source>
</evidence>
<dbReference type="Gene3D" id="3.30.450.40">
    <property type="match status" value="1"/>
</dbReference>
<evidence type="ECO:0000256" key="4">
    <source>
        <dbReference type="ARBA" id="ARBA00023125"/>
    </source>
</evidence>
<dbReference type="PROSITE" id="PS00676">
    <property type="entry name" value="SIGMA54_INTERACT_2"/>
    <property type="match status" value="1"/>
</dbReference>
<name>B0VES5_CLOAI</name>
<keyword evidence="2" id="KW-0067">ATP-binding</keyword>
<dbReference type="Gene3D" id="3.40.50.300">
    <property type="entry name" value="P-loop containing nucleotide triphosphate hydrolases"/>
    <property type="match status" value="2"/>
</dbReference>
<feature type="repeat" description="TPR" evidence="6">
    <location>
        <begin position="704"/>
        <end position="737"/>
    </location>
</feature>
<dbReference type="InterPro" id="IPR025944">
    <property type="entry name" value="Sigma_54_int_dom_CS"/>
</dbReference>
<keyword evidence="1" id="KW-0547">Nucleotide-binding</keyword>
<evidence type="ECO:0000256" key="7">
    <source>
        <dbReference type="SAM" id="Coils"/>
    </source>
</evidence>
<evidence type="ECO:0000259" key="8">
    <source>
        <dbReference type="PROSITE" id="PS50045"/>
    </source>
</evidence>
<feature type="repeat" description="TPR" evidence="6">
    <location>
        <begin position="584"/>
        <end position="617"/>
    </location>
</feature>
<dbReference type="PROSITE" id="PS00688">
    <property type="entry name" value="SIGMA54_INTERACT_3"/>
    <property type="match status" value="1"/>
</dbReference>
<protein>
    <recommendedName>
        <fullName evidence="8">Sigma-54 factor interaction domain-containing protein</fullName>
    </recommendedName>
</protein>
<evidence type="ECO:0000256" key="2">
    <source>
        <dbReference type="ARBA" id="ARBA00022840"/>
    </source>
</evidence>
<dbReference type="InterPro" id="IPR011990">
    <property type="entry name" value="TPR-like_helical_dom_sf"/>
</dbReference>
<dbReference type="InterPro" id="IPR009057">
    <property type="entry name" value="Homeodomain-like_sf"/>
</dbReference>
<dbReference type="Gene3D" id="1.10.10.60">
    <property type="entry name" value="Homeodomain-like"/>
    <property type="match status" value="1"/>
</dbReference>
<dbReference type="eggNOG" id="COG3604">
    <property type="taxonomic scope" value="Bacteria"/>
</dbReference>
<dbReference type="GO" id="GO:0006355">
    <property type="term" value="P:regulation of DNA-templated transcription"/>
    <property type="evidence" value="ECO:0007669"/>
    <property type="project" value="InterPro"/>
</dbReference>
<dbReference type="GO" id="GO:0005524">
    <property type="term" value="F:ATP binding"/>
    <property type="evidence" value="ECO:0007669"/>
    <property type="project" value="UniProtKB-KW"/>
</dbReference>
<dbReference type="InterPro" id="IPR025943">
    <property type="entry name" value="Sigma_54_int_dom_ATP-bd_2"/>
</dbReference>
<dbReference type="PROSITE" id="PS50293">
    <property type="entry name" value="TPR_REGION"/>
    <property type="match status" value="1"/>
</dbReference>
<keyword evidence="6" id="KW-0802">TPR repeat</keyword>
<reference evidence="9 10" key="1">
    <citation type="journal article" date="2008" name="J. Bacteriol.">
        <title>'Candidatus Cloacamonas acidaminovorans': genome sequence reconstruction provides a first glimpse of a new bacterial division.</title>
        <authorList>
            <person name="Pelletier E."/>
            <person name="Kreimeyer A."/>
            <person name="Bocs S."/>
            <person name="Rouy Z."/>
            <person name="Gyapay G."/>
            <person name="Chouari R."/>
            <person name="Riviere D."/>
            <person name="Ganesan A."/>
            <person name="Daegelen P."/>
            <person name="Sghir A."/>
            <person name="Cohen G.N."/>
            <person name="Medigue C."/>
            <person name="Weissenbach J."/>
            <person name="Le Paslier D."/>
        </authorList>
    </citation>
    <scope>NUCLEOTIDE SEQUENCE [LARGE SCALE GENOMIC DNA]</scope>
    <source>
        <strain evidence="10">Evry</strain>
    </source>
</reference>
<dbReference type="PROSITE" id="PS50005">
    <property type="entry name" value="TPR"/>
    <property type="match status" value="5"/>
</dbReference>
<dbReference type="SUPFAM" id="SSF48452">
    <property type="entry name" value="TPR-like"/>
    <property type="match status" value="3"/>
</dbReference>
<keyword evidence="7" id="KW-0175">Coiled coil</keyword>
<dbReference type="EMBL" id="CU466930">
    <property type="protein sequence ID" value="CAO81393.1"/>
    <property type="molecule type" value="Genomic_DNA"/>
</dbReference>
<evidence type="ECO:0000256" key="5">
    <source>
        <dbReference type="ARBA" id="ARBA00023163"/>
    </source>
</evidence>
<feature type="domain" description="Sigma-54 factor interaction" evidence="8">
    <location>
        <begin position="1138"/>
        <end position="1367"/>
    </location>
</feature>
<dbReference type="SUPFAM" id="SSF55781">
    <property type="entry name" value="GAF domain-like"/>
    <property type="match status" value="1"/>
</dbReference>
<dbReference type="PRINTS" id="PR01590">
    <property type="entry name" value="HTHFIS"/>
</dbReference>
<dbReference type="PANTHER" id="PTHR32071:SF113">
    <property type="entry name" value="ALGINATE BIOSYNTHESIS TRANSCRIPTIONAL REGULATORY PROTEIN ALGB"/>
    <property type="match status" value="1"/>
</dbReference>
<dbReference type="Pfam" id="PF02954">
    <property type="entry name" value="HTH_8"/>
    <property type="match status" value="1"/>
</dbReference>
<dbReference type="SMART" id="SM00382">
    <property type="entry name" value="AAA"/>
    <property type="match status" value="2"/>
</dbReference>
<dbReference type="Proteomes" id="UP000002019">
    <property type="component" value="Chromosome"/>
</dbReference>
<dbReference type="GO" id="GO:0043565">
    <property type="term" value="F:sequence-specific DNA binding"/>
    <property type="evidence" value="ECO:0007669"/>
    <property type="project" value="InterPro"/>
</dbReference>
<feature type="repeat" description="TPR" evidence="6">
    <location>
        <begin position="425"/>
        <end position="458"/>
    </location>
</feature>
<keyword evidence="4" id="KW-0238">DNA-binding</keyword>
<dbReference type="eggNOG" id="COG0457">
    <property type="taxonomic scope" value="Bacteria"/>
</dbReference>
<dbReference type="SMART" id="SM00028">
    <property type="entry name" value="TPR"/>
    <property type="match status" value="9"/>
</dbReference>
<dbReference type="Pfam" id="PF00158">
    <property type="entry name" value="Sigma54_activat"/>
    <property type="match status" value="1"/>
</dbReference>
<dbReference type="InterPro" id="IPR003593">
    <property type="entry name" value="AAA+_ATPase"/>
</dbReference>
<dbReference type="Pfam" id="PF13181">
    <property type="entry name" value="TPR_8"/>
    <property type="match status" value="1"/>
</dbReference>
<dbReference type="FunFam" id="3.40.50.300:FF:000006">
    <property type="entry name" value="DNA-binding transcriptional regulator NtrC"/>
    <property type="match status" value="1"/>
</dbReference>
<proteinExistence type="predicted"/>
<dbReference type="CDD" id="cd00009">
    <property type="entry name" value="AAA"/>
    <property type="match status" value="1"/>
</dbReference>
<dbReference type="STRING" id="459349.CLOAM1546"/>
<dbReference type="InterPro" id="IPR029016">
    <property type="entry name" value="GAF-like_dom_sf"/>
</dbReference>
<evidence type="ECO:0000256" key="3">
    <source>
        <dbReference type="ARBA" id="ARBA00023015"/>
    </source>
</evidence>
<dbReference type="Pfam" id="PF25601">
    <property type="entry name" value="AAA_lid_14"/>
    <property type="match status" value="1"/>
</dbReference>
<dbReference type="PANTHER" id="PTHR32071">
    <property type="entry name" value="TRANSCRIPTIONAL REGULATORY PROTEIN"/>
    <property type="match status" value="1"/>
</dbReference>
<dbReference type="PROSITE" id="PS50045">
    <property type="entry name" value="SIGMA54_INTERACT_4"/>
    <property type="match status" value="1"/>
</dbReference>
<dbReference type="KEGG" id="caci:CLOAM1546"/>
<dbReference type="SUPFAM" id="SSF52540">
    <property type="entry name" value="P-loop containing nucleoside triphosphate hydrolases"/>
    <property type="match status" value="2"/>
</dbReference>
<gene>
    <name evidence="9" type="ordered locus">CLOAM1546</name>
</gene>
<dbReference type="Pfam" id="PF13424">
    <property type="entry name" value="TPR_12"/>
    <property type="match status" value="2"/>
</dbReference>
<dbReference type="InterPro" id="IPR058031">
    <property type="entry name" value="AAA_lid_NorR"/>
</dbReference>
<evidence type="ECO:0000256" key="1">
    <source>
        <dbReference type="ARBA" id="ARBA00022741"/>
    </source>
</evidence>
<feature type="repeat" description="TPR" evidence="6">
    <location>
        <begin position="744"/>
        <end position="777"/>
    </location>
</feature>
<dbReference type="Gene3D" id="1.10.8.60">
    <property type="match status" value="1"/>
</dbReference>
<feature type="repeat" description="TPR" evidence="6">
    <location>
        <begin position="664"/>
        <end position="697"/>
    </location>
</feature>
<keyword evidence="5" id="KW-0804">Transcription</keyword>
<organism evidence="9 10">
    <name type="scientific">Cloacimonas acidaminovorans (strain Evry)</name>
    <dbReference type="NCBI Taxonomy" id="459349"/>
    <lineage>
        <taxon>Bacteria</taxon>
        <taxon>Pseudomonadati</taxon>
        <taxon>Candidatus Cloacimonadota</taxon>
        <taxon>Candidatus Cloacimonadia</taxon>
        <taxon>Candidatus Cloacimonadales</taxon>
        <taxon>Candidatus Cloacimonadaceae</taxon>
        <taxon>Candidatus Cloacimonas</taxon>
    </lineage>
</organism>
<dbReference type="SUPFAM" id="SSF46689">
    <property type="entry name" value="Homeodomain-like"/>
    <property type="match status" value="1"/>
</dbReference>
<dbReference type="InterPro" id="IPR002078">
    <property type="entry name" value="Sigma_54_int"/>
</dbReference>
<accession>B0VES5</accession>
<dbReference type="InterPro" id="IPR019734">
    <property type="entry name" value="TPR_rpt"/>
</dbReference>
<sequence length="1454" mass="167161">MVIFYLTGCKHYLQVHCKQNSKRGEKKMAENITQQLDAYITNKIALSKAMGYLSDSAKSHLIEIVGKSGSGKSHFVQPLMESVEDIYAKRIYFSPHPLMLNHFSELMQVITEVTEEDLYGYYREFRENIGSVNKYDFFFYITERLNEMELFQPFLLVIDDCDIYDNYTRDYLQYLVQYLPDTGIQIVVFTQTRLFPFAELDNIPTLGVEECQWLLQLTFPETDFTGSSESEIFQKITSGNLMIIEKVLKEMKSQKPKGKFNLGPYLEKTFDAEQIYYETLETLSSSQKEILTAMYVLDGFDASALAKALGNPKNIKTDLVTLYNLNLISKPEKGLSIQKKKAFSEWLNNNLKEFKGTLLNQLMEYLQKEKKHPQILVSLQMLNKKYNSALFGKVTSELYQINDSASVLRLEEYVLAHTKSPADKLASTQRIAEAYSALNQKDKAIDHFRQALHISTENNIPAEQIVYKLASDLYAVNSSAFALEIIKQYSPATIDPYWKVKILLLKADIQTESEAFNEAFNTLDIASHSSNSITNQQQRHSVQAEAKKIRGKIHYYINEWEQAEEVFNEAETLYSLAKDHSGLAAIYNNLGVLYMCQGFWEKSETYFLKSLALEKQYFNLNGISVCYNNLGGLMDDKGDPAKSLYYLEEALKIQKLLAEPYNITNIYNNIGVTLMDHGDYDRAEDALKKSLDMANEFGFQRNTIATLNNLGGLYFKKGDWAESISYYEKAIKLSQESGFNEGLLRSFNNLGEVYEKQDELNLAYDLYIKGLELLPAVSDDYIKAELYGNLGSVFTKLHKFKDAYRYLVESLDFFKNIAARDKIIEGYLKQAYYFILTRNIESADYYLAEAQKLAIEQNLPFEIGRSLYLRALLERKNLESAKNYLNEAIKHFVEAGSNYELSLANYELAGVLLDMEEWEQAMEILKNNRKIIERYGSIKLLEQNDILMQKISREYSSQMEEVKFEENLLNQFYEITQNLNTITDLDVLIEQSLSSLVEIANADGGMLLLHPNPSLPDAWEYRIYHNFSPEDKYHDQFQNICYEVYQNNKLENIKQPHFAPSYNNILALPLSIRKNTMGVVLLFCKSGSKYFSERIINLLSALSNQIIVIIENILSANLEKSHNIIREQLSSNNIYSNIIGKSPEMMKIFEIIEKVKDTPTTVLLEGPSGTGKELIARALHYSSNRRNKAFVAQYCGALPETLLESELFGHVKGSFTGAAYDKKGLFEIADGGTFFLDEISDISQSTQSKLLRFLQEGEIKRVGATKTEKVDVRVVCATNTPLMERVKSGEFRLDLYYRLNVIRIDVPPLKNRTGDIPLLAIHFLDKYNKRMNKNVMGFTAEAMKVLEQYDWPGNVRQLENEIERAVTLAEPNTFIKPSDFSEEVYRHIEYSKTIAMLSGKKNLKDAIEELERKLISQSLEKFQWNQTQAAKELGLSRQGLIKKMQRYNLYREED</sequence>
<dbReference type="InterPro" id="IPR002197">
    <property type="entry name" value="HTH_Fis"/>
</dbReference>
<evidence type="ECO:0000313" key="10">
    <source>
        <dbReference type="Proteomes" id="UP000002019"/>
    </source>
</evidence>
<dbReference type="Gene3D" id="1.25.40.10">
    <property type="entry name" value="Tetratricopeptide repeat domain"/>
    <property type="match status" value="3"/>
</dbReference>
<evidence type="ECO:0000313" key="9">
    <source>
        <dbReference type="EMBL" id="CAO81393.1"/>
    </source>
</evidence>
<dbReference type="InterPro" id="IPR027417">
    <property type="entry name" value="P-loop_NTPase"/>
</dbReference>
<keyword evidence="10" id="KW-1185">Reference proteome</keyword>
<keyword evidence="3" id="KW-0805">Transcription regulation</keyword>